<dbReference type="Gene3D" id="3.20.20.30">
    <property type="entry name" value="Luciferase-like domain"/>
    <property type="match status" value="1"/>
</dbReference>
<dbReference type="Proteomes" id="UP000034029">
    <property type="component" value="Chromosome"/>
</dbReference>
<keyword evidence="3" id="KW-0560">Oxidoreductase</keyword>
<dbReference type="KEGG" id="shv:AAT16_13130"/>
<accession>A0A0F7HPF3</accession>
<dbReference type="PANTHER" id="PTHR30011">
    <property type="entry name" value="ALKANESULFONATE MONOOXYGENASE-RELATED"/>
    <property type="match status" value="1"/>
</dbReference>
<evidence type="ECO:0000256" key="4">
    <source>
        <dbReference type="ARBA" id="ARBA00023033"/>
    </source>
</evidence>
<dbReference type="OrthoDB" id="7239898at2"/>
<reference evidence="6 8" key="1">
    <citation type="journal article" date="2015" name="Int. J. Syst. Evol. Microbiol.">
        <title>Complete genome sequence of Salinicoccus halodurans H3B36, isolated from the Qaidam Basin in China.</title>
        <authorList>
            <person name="Jiang K."/>
            <person name="Xue Y."/>
            <person name="Ma Y."/>
        </authorList>
    </citation>
    <scope>NUCLEOTIDE SEQUENCE [LARGE SCALE GENOMIC DNA]</scope>
    <source>
        <strain evidence="6 8">H3B36</strain>
    </source>
</reference>
<evidence type="ECO:0000313" key="6">
    <source>
        <dbReference type="EMBL" id="AKG75044.1"/>
    </source>
</evidence>
<protein>
    <submittedName>
        <fullName evidence="6">5,10-methylene tetrahydromethanopterin reductase</fullName>
    </submittedName>
    <submittedName>
        <fullName evidence="7">Luciferase-type oxidoreductase, BA3436 family</fullName>
    </submittedName>
</protein>
<dbReference type="Pfam" id="PF00296">
    <property type="entry name" value="Bac_luciferase"/>
    <property type="match status" value="1"/>
</dbReference>
<gene>
    <name evidence="6" type="ORF">AAT16_13130</name>
    <name evidence="7" type="ORF">SAMN05216235_0882</name>
</gene>
<keyword evidence="8" id="KW-1185">Reference proteome</keyword>
<keyword evidence="2" id="KW-0288">FMN</keyword>
<dbReference type="GO" id="GO:0016705">
    <property type="term" value="F:oxidoreductase activity, acting on paired donors, with incorporation or reduction of molecular oxygen"/>
    <property type="evidence" value="ECO:0007669"/>
    <property type="project" value="InterPro"/>
</dbReference>
<dbReference type="EMBL" id="FOTB01000002">
    <property type="protein sequence ID" value="SFK65052.1"/>
    <property type="molecule type" value="Genomic_DNA"/>
</dbReference>
<dbReference type="InterPro" id="IPR011251">
    <property type="entry name" value="Luciferase-like_dom"/>
</dbReference>
<dbReference type="EMBL" id="CP011366">
    <property type="protein sequence ID" value="AKG75044.1"/>
    <property type="molecule type" value="Genomic_DNA"/>
</dbReference>
<dbReference type="SUPFAM" id="SSF51679">
    <property type="entry name" value="Bacterial luciferase-like"/>
    <property type="match status" value="1"/>
</dbReference>
<feature type="domain" description="Luciferase-like" evidence="5">
    <location>
        <begin position="37"/>
        <end position="233"/>
    </location>
</feature>
<evidence type="ECO:0000256" key="2">
    <source>
        <dbReference type="ARBA" id="ARBA00022643"/>
    </source>
</evidence>
<reference evidence="7 9" key="3">
    <citation type="submission" date="2016-10" db="EMBL/GenBank/DDBJ databases">
        <authorList>
            <person name="Varghese N."/>
            <person name="Submissions S."/>
        </authorList>
    </citation>
    <scope>NUCLEOTIDE SEQUENCE [LARGE SCALE GENOMIC DNA]</scope>
    <source>
        <strain evidence="7 9">CGMCC 1.6501</strain>
    </source>
</reference>
<keyword evidence="1" id="KW-0285">Flavoprotein</keyword>
<dbReference type="NCBIfam" id="TIGR03571">
    <property type="entry name" value="lucif_BA3436"/>
    <property type="match status" value="1"/>
</dbReference>
<evidence type="ECO:0000256" key="1">
    <source>
        <dbReference type="ARBA" id="ARBA00022630"/>
    </source>
</evidence>
<dbReference type="AlphaFoldDB" id="A0A0F7HPF3"/>
<dbReference type="RefSeq" id="WP_046791221.1">
    <property type="nucleotide sequence ID" value="NZ_CP011366.1"/>
</dbReference>
<evidence type="ECO:0000313" key="9">
    <source>
        <dbReference type="Proteomes" id="UP000183090"/>
    </source>
</evidence>
<name>A0A0F7HPF3_9STAP</name>
<evidence type="ECO:0000259" key="5">
    <source>
        <dbReference type="Pfam" id="PF00296"/>
    </source>
</evidence>
<reference evidence="8" key="2">
    <citation type="submission" date="2015-04" db="EMBL/GenBank/DDBJ databases">
        <title>Complete genome sequence of Salinicoccus halodurans strain H3B36, isolated from the Qaidam basin of China.</title>
        <authorList>
            <person name="Ma Y."/>
            <person name="Jiang K."/>
            <person name="Xue Y."/>
        </authorList>
    </citation>
    <scope>NUCLEOTIDE SEQUENCE [LARGE SCALE GENOMIC DNA]</scope>
    <source>
        <strain evidence="8">H3B36</strain>
    </source>
</reference>
<dbReference type="PANTHER" id="PTHR30011:SF16">
    <property type="entry name" value="C2H2 FINGER DOMAIN TRANSCRIPTION FACTOR (EUROFUNG)-RELATED"/>
    <property type="match status" value="1"/>
</dbReference>
<evidence type="ECO:0000313" key="7">
    <source>
        <dbReference type="EMBL" id="SFK65052.1"/>
    </source>
</evidence>
<dbReference type="GO" id="GO:0004497">
    <property type="term" value="F:monooxygenase activity"/>
    <property type="evidence" value="ECO:0007669"/>
    <property type="project" value="UniProtKB-KW"/>
</dbReference>
<evidence type="ECO:0000256" key="3">
    <source>
        <dbReference type="ARBA" id="ARBA00023002"/>
    </source>
</evidence>
<organism evidence="7 9">
    <name type="scientific">Salinicoccus halodurans</name>
    <dbReference type="NCBI Taxonomy" id="407035"/>
    <lineage>
        <taxon>Bacteria</taxon>
        <taxon>Bacillati</taxon>
        <taxon>Bacillota</taxon>
        <taxon>Bacilli</taxon>
        <taxon>Bacillales</taxon>
        <taxon>Staphylococcaceae</taxon>
        <taxon>Salinicoccus</taxon>
    </lineage>
</organism>
<keyword evidence="4" id="KW-0503">Monooxygenase</keyword>
<proteinExistence type="predicted"/>
<dbReference type="InterPro" id="IPR020020">
    <property type="entry name" value="Luciferase-type_oxidoreductase"/>
</dbReference>
<dbReference type="InterPro" id="IPR036661">
    <property type="entry name" value="Luciferase-like_sf"/>
</dbReference>
<dbReference type="InterPro" id="IPR051260">
    <property type="entry name" value="Diverse_substr_monoxygenases"/>
</dbReference>
<dbReference type="Proteomes" id="UP000183090">
    <property type="component" value="Unassembled WGS sequence"/>
</dbReference>
<evidence type="ECO:0000313" key="8">
    <source>
        <dbReference type="Proteomes" id="UP000034029"/>
    </source>
</evidence>
<sequence>MHKLDGHNGFKQAFGSRKMTLGLSFPLEGYERSIPEMDMDTQIKRAKLAESEGFSALWARDIPLNDTISFGDAGQMYDPWIFLSYIAAHTEKIALGTGSVITTFRHPIDIAKSAVSLDRISKERLLLGLATGDRPIEFDAYKASLEEGGDLFREAFEVIKRLWSADDPEIFTQRLAMSKGDLLPKAALRDIPTFVTGNSGQDFEWIAENGDGWMTYPRALEMQEIFIRKWRGHTKTFKPFIQSIAIDLTEDPDFEPRQIHLGYRLGVNHLKKYLQQLEGIGVDHVIIGSKFSKRPVDEVIQEIGEEIVQGKAP</sequence>